<comment type="caution">
    <text evidence="1">The sequence shown here is derived from an EMBL/GenBank/DDBJ whole genome shotgun (WGS) entry which is preliminary data.</text>
</comment>
<evidence type="ECO:0000313" key="1">
    <source>
        <dbReference type="EMBL" id="GAA0559448.1"/>
    </source>
</evidence>
<gene>
    <name evidence="1" type="ORF">GCM10009533_65920</name>
</gene>
<protein>
    <submittedName>
        <fullName evidence="1">PmoA family protein</fullName>
    </submittedName>
</protein>
<evidence type="ECO:0000313" key="2">
    <source>
        <dbReference type="Proteomes" id="UP001500729"/>
    </source>
</evidence>
<dbReference type="Pfam" id="PF14100">
    <property type="entry name" value="DUF6807"/>
    <property type="match status" value="1"/>
</dbReference>
<dbReference type="RefSeq" id="WP_009950329.1">
    <property type="nucleotide sequence ID" value="NZ_BAAAGS010000081.1"/>
</dbReference>
<dbReference type="Proteomes" id="UP001500729">
    <property type="component" value="Unassembled WGS sequence"/>
</dbReference>
<organism evidence="1 2">
    <name type="scientific">Saccharopolyspora erythraea</name>
    <name type="common">Streptomyces erythraeus</name>
    <dbReference type="NCBI Taxonomy" id="1836"/>
    <lineage>
        <taxon>Bacteria</taxon>
        <taxon>Bacillati</taxon>
        <taxon>Actinomycetota</taxon>
        <taxon>Actinomycetes</taxon>
        <taxon>Pseudonocardiales</taxon>
        <taxon>Pseudonocardiaceae</taxon>
        <taxon>Saccharopolyspora</taxon>
    </lineage>
</organism>
<sequence length="291" mass="31517">MSELALCMTADAVEVGFGGTTLLRYLFRPDLARTDSPRPYAHPVRTLAGDEITAVGPEDHPWHLGISMAVADVDGDNFWGGPTYVDGSGYRYREDHGEVRHRRWADVSVSADSCELTEELSWLAADGRVVLAEARVLRVDGVDPRFGRWMLHWSYRLRNVSDRCVRLGSPATSGRSGAGYGGLFWRGAATFRDGPVSTEDASGEHAVNGASARSLTFTGETAALTFASADADPATWFVRSAEYPGACPALAFHDRLPLDPGGVLTGRYRFEITSRAAPGATAAGEYRDRES</sequence>
<accession>A0ABP3P3E0</accession>
<name>A0ABP3P3E0_SACER</name>
<dbReference type="InterPro" id="IPR029475">
    <property type="entry name" value="DUF6807"/>
</dbReference>
<dbReference type="EMBL" id="BAAAGS010000081">
    <property type="protein sequence ID" value="GAA0559448.1"/>
    <property type="molecule type" value="Genomic_DNA"/>
</dbReference>
<keyword evidence="2" id="KW-1185">Reference proteome</keyword>
<proteinExistence type="predicted"/>
<reference evidence="2" key="1">
    <citation type="journal article" date="2019" name="Int. J. Syst. Evol. Microbiol.">
        <title>The Global Catalogue of Microorganisms (GCM) 10K type strain sequencing project: providing services to taxonomists for standard genome sequencing and annotation.</title>
        <authorList>
            <consortium name="The Broad Institute Genomics Platform"/>
            <consortium name="The Broad Institute Genome Sequencing Center for Infectious Disease"/>
            <person name="Wu L."/>
            <person name="Ma J."/>
        </authorList>
    </citation>
    <scope>NUCLEOTIDE SEQUENCE [LARGE SCALE GENOMIC DNA]</scope>
    <source>
        <strain evidence="2">JCM 10303</strain>
    </source>
</reference>